<gene>
    <name evidence="1" type="ORF">JX265_013298</name>
</gene>
<evidence type="ECO:0000313" key="1">
    <source>
        <dbReference type="EMBL" id="KAI1850818.1"/>
    </source>
</evidence>
<protein>
    <recommendedName>
        <fullName evidence="3">Dimeric alpha-beta barrel</fullName>
    </recommendedName>
</protein>
<dbReference type="InterPro" id="IPR011008">
    <property type="entry name" value="Dimeric_a/b-barrel"/>
</dbReference>
<organism evidence="1 2">
    <name type="scientific">Neoarthrinium moseri</name>
    <dbReference type="NCBI Taxonomy" id="1658444"/>
    <lineage>
        <taxon>Eukaryota</taxon>
        <taxon>Fungi</taxon>
        <taxon>Dikarya</taxon>
        <taxon>Ascomycota</taxon>
        <taxon>Pezizomycotina</taxon>
        <taxon>Sordariomycetes</taxon>
        <taxon>Xylariomycetidae</taxon>
        <taxon>Amphisphaeriales</taxon>
        <taxon>Apiosporaceae</taxon>
        <taxon>Neoarthrinium</taxon>
    </lineage>
</organism>
<comment type="caution">
    <text evidence="1">The sequence shown here is derived from an EMBL/GenBank/DDBJ whole genome shotgun (WGS) entry which is preliminary data.</text>
</comment>
<dbReference type="SUPFAM" id="SSF54909">
    <property type="entry name" value="Dimeric alpha+beta barrel"/>
    <property type="match status" value="1"/>
</dbReference>
<dbReference type="Proteomes" id="UP000829685">
    <property type="component" value="Unassembled WGS sequence"/>
</dbReference>
<dbReference type="EMBL" id="JAFIMR010000067">
    <property type="protein sequence ID" value="KAI1850818.1"/>
    <property type="molecule type" value="Genomic_DNA"/>
</dbReference>
<name>A0A9P9W8S2_9PEZI</name>
<dbReference type="Gene3D" id="3.30.70.100">
    <property type="match status" value="1"/>
</dbReference>
<evidence type="ECO:0000313" key="2">
    <source>
        <dbReference type="Proteomes" id="UP000829685"/>
    </source>
</evidence>
<accession>A0A9P9W8S2</accession>
<proteinExistence type="predicted"/>
<evidence type="ECO:0008006" key="3">
    <source>
        <dbReference type="Google" id="ProtNLM"/>
    </source>
</evidence>
<dbReference type="OrthoDB" id="3830579at2759"/>
<dbReference type="AlphaFoldDB" id="A0A9P9W8S2"/>
<keyword evidence="2" id="KW-1185">Reference proteome</keyword>
<reference evidence="1" key="1">
    <citation type="submission" date="2021-03" db="EMBL/GenBank/DDBJ databases">
        <title>Revisited historic fungal species revealed as producer of novel bioactive compounds through whole genome sequencing and comparative genomics.</title>
        <authorList>
            <person name="Vignolle G.A."/>
            <person name="Hochenegger N."/>
            <person name="Mach R.L."/>
            <person name="Mach-Aigner A.R."/>
            <person name="Javad Rahimi M."/>
            <person name="Salim K.A."/>
            <person name="Chan C.M."/>
            <person name="Lim L.B.L."/>
            <person name="Cai F."/>
            <person name="Druzhinina I.S."/>
            <person name="U'Ren J.M."/>
            <person name="Derntl C."/>
        </authorList>
    </citation>
    <scope>NUCLEOTIDE SEQUENCE</scope>
    <source>
        <strain evidence="1">TUCIM 5799</strain>
    </source>
</reference>
<sequence length="219" mass="24752">MATAEEMAAYTQRLISHTSAQDKPVTEIAVFKLNPAFATDHAAAAAEFESQIIEQTAPGKPYAKGIRRVSWGFSKDDPETFVWMLDWDKIQDHWEFWQTPGFQPVISTINKLFVPGRPLVRHYDFGEPGMIETAWIRLFVWDEKKEGATPEAAYGKVMKTNAPRTATGERQAYAVDVDEMTWYCLLLGFENETGAAKAEVQSGFDGEDHIVQLKYLNKP</sequence>